<proteinExistence type="predicted"/>
<name>A0ACD5H2H1_9CYAN</name>
<protein>
    <submittedName>
        <fullName evidence="1">DUF4231 domain-containing protein</fullName>
    </submittedName>
</protein>
<evidence type="ECO:0000313" key="1">
    <source>
        <dbReference type="EMBL" id="XPM66979.1"/>
    </source>
</evidence>
<gene>
    <name evidence="1" type="ORF">BH720_018585</name>
</gene>
<reference evidence="1 2" key="1">
    <citation type="journal article" date="2016" name="Genome Announc.">
        <title>Draft Genome Sequence of the Thermotolerant Cyanobacterium Desertifilum sp. IPPAS B-1220.</title>
        <authorList>
            <person name="Mironov K.S."/>
            <person name="Sinetova M.A."/>
            <person name="Bolatkhan K."/>
            <person name="Zayadan B.K."/>
            <person name="Ustinova V.V."/>
            <person name="Kupriyanova E.V."/>
            <person name="Skrypnik A.N."/>
            <person name="Gogoleva N.E."/>
            <person name="Gogolev Y.V."/>
            <person name="Los D.A."/>
        </authorList>
    </citation>
    <scope>NUCLEOTIDE SEQUENCE [LARGE SCALE GENOMIC DNA]</scope>
    <source>
        <strain evidence="1 2">IPPAS B-1220</strain>
    </source>
</reference>
<dbReference type="Proteomes" id="UP000095472">
    <property type="component" value="Chromosome"/>
</dbReference>
<accession>A0ACD5H2H1</accession>
<sequence length="467" mass="51983">MGELVEQLQLPDLYKQSLKRRWLDQVVWYDKKAAECRRWHYRLRLTTIIGGVILPALVGINFEVGNDNPAFRKWFPYLPFALSQVIAVSAAVEEFCRFGDRWRDYRQTAENLKAEGWQYLQLSSSYGSVNSHLEGYPLFASRVESIIKNDVQNYISELVKQQAKQEEEIEKYLVTAQEVSQDKTLFAPVETARLPEGAIAEYAFNGTAEPTQNGTAGTATLLSPSALTAGASLSADSTAVPKPGVAGILRTRHNTVFKLSPQPSEALPPTAKIEIENGMVFGLQAYRDGGSNHLCITLTQGLGAESRNTWYAYAPHVEILDRNGQAIAPAAPTADRHSPTVVAQNGTVELPVPYLSQVDNVKNPFGSCNVTSLAMCLKYFGVQQNNPSQQFEDELQDWLEARSTRSSRASRFSPSRKSLRLSGSLYHHRHPRTGQAMARSRQPLRGAWLFHLLRTTLSRSLAITAKD</sequence>
<organism evidence="1 2">
    <name type="scientific">Desertifilum tharense IPPAS B-1220</name>
    <dbReference type="NCBI Taxonomy" id="1781255"/>
    <lineage>
        <taxon>Bacteria</taxon>
        <taxon>Bacillati</taxon>
        <taxon>Cyanobacteriota</taxon>
        <taxon>Cyanophyceae</taxon>
        <taxon>Desertifilales</taxon>
        <taxon>Desertifilaceae</taxon>
        <taxon>Desertifilum</taxon>
    </lineage>
</organism>
<keyword evidence="2" id="KW-1185">Reference proteome</keyword>
<dbReference type="EMBL" id="CP182909">
    <property type="protein sequence ID" value="XPM66979.1"/>
    <property type="molecule type" value="Genomic_DNA"/>
</dbReference>
<evidence type="ECO:0000313" key="2">
    <source>
        <dbReference type="Proteomes" id="UP000095472"/>
    </source>
</evidence>